<comment type="caution">
    <text evidence="1">The sequence shown here is derived from an EMBL/GenBank/DDBJ whole genome shotgun (WGS) entry which is preliminary data.</text>
</comment>
<protein>
    <submittedName>
        <fullName evidence="1">Uncharacterized protein</fullName>
    </submittedName>
</protein>
<organism evidence="1 2">
    <name type="scientific">Sporosarcina psychrophila</name>
    <name type="common">Bacillus psychrophilus</name>
    <dbReference type="NCBI Taxonomy" id="1476"/>
    <lineage>
        <taxon>Bacteria</taxon>
        <taxon>Bacillati</taxon>
        <taxon>Bacillota</taxon>
        <taxon>Bacilli</taxon>
        <taxon>Bacillales</taxon>
        <taxon>Caryophanaceae</taxon>
        <taxon>Sporosarcina</taxon>
    </lineage>
</organism>
<evidence type="ECO:0000313" key="1">
    <source>
        <dbReference type="EMBL" id="HJF31754.1"/>
    </source>
</evidence>
<reference evidence="1" key="1">
    <citation type="journal article" date="2021" name="PeerJ">
        <title>Extensive microbial diversity within the chicken gut microbiome revealed by metagenomics and culture.</title>
        <authorList>
            <person name="Gilroy R."/>
            <person name="Ravi A."/>
            <person name="Getino M."/>
            <person name="Pursley I."/>
            <person name="Horton D.L."/>
            <person name="Alikhan N.F."/>
            <person name="Baker D."/>
            <person name="Gharbi K."/>
            <person name="Hall N."/>
            <person name="Watson M."/>
            <person name="Adriaenssens E.M."/>
            <person name="Foster-Nyarko E."/>
            <person name="Jarju S."/>
            <person name="Secka A."/>
            <person name="Antonio M."/>
            <person name="Oren A."/>
            <person name="Chaudhuri R.R."/>
            <person name="La Ragione R."/>
            <person name="Hildebrand F."/>
            <person name="Pallen M.J."/>
        </authorList>
    </citation>
    <scope>NUCLEOTIDE SEQUENCE</scope>
    <source>
        <strain evidence="1">CHK171-7178</strain>
    </source>
</reference>
<evidence type="ECO:0000313" key="2">
    <source>
        <dbReference type="Proteomes" id="UP000698173"/>
    </source>
</evidence>
<reference evidence="1" key="2">
    <citation type="submission" date="2021-09" db="EMBL/GenBank/DDBJ databases">
        <authorList>
            <person name="Gilroy R."/>
        </authorList>
    </citation>
    <scope>NUCLEOTIDE SEQUENCE</scope>
    <source>
        <strain evidence="1">CHK171-7178</strain>
    </source>
</reference>
<accession>A0A921KEA4</accession>
<dbReference type="Proteomes" id="UP000698173">
    <property type="component" value="Unassembled WGS sequence"/>
</dbReference>
<name>A0A921KEA4_SPOPS</name>
<gene>
    <name evidence="1" type="ORF">K8V56_08240</name>
</gene>
<proteinExistence type="predicted"/>
<dbReference type="EMBL" id="DYWT01000136">
    <property type="protein sequence ID" value="HJF31754.1"/>
    <property type="molecule type" value="Genomic_DNA"/>
</dbReference>
<dbReference type="AlphaFoldDB" id="A0A921KEA4"/>
<sequence>MINFQFFNGIVTMISDFPVGQNSEDTGCYKLISVDNGNGNGNVVNFVVSPTTYFVDHVMVKVGDQITGFYDANAPVPFIYPPQYRAIVMAKDNPYQNVKPAHFNSQLVSSDGMLKLNISPNTQIFLENGQSFTGNLANRNLIVIYGATTRSIPAQTTPYKIIVVC</sequence>